<feature type="compositionally biased region" description="Basic and acidic residues" evidence="5">
    <location>
        <begin position="226"/>
        <end position="243"/>
    </location>
</feature>
<dbReference type="STRING" id="568069.A0A1J1I0L9"/>
<comment type="subcellular location">
    <subcellularLocation>
        <location evidence="1">Nucleus</location>
        <location evidence="1">Nucleoplasm</location>
    </subcellularLocation>
</comment>
<evidence type="ECO:0000313" key="8">
    <source>
        <dbReference type="Proteomes" id="UP000183832"/>
    </source>
</evidence>
<dbReference type="Pfam" id="PF00076">
    <property type="entry name" value="RRM_1"/>
    <property type="match status" value="1"/>
</dbReference>
<dbReference type="PANTHER" id="PTHR13798:SF11">
    <property type="entry name" value="RNA-BINDING PROTEIN 7-RELATED"/>
    <property type="match status" value="1"/>
</dbReference>
<dbReference type="InterPro" id="IPR035979">
    <property type="entry name" value="RBD_domain_sf"/>
</dbReference>
<dbReference type="InterPro" id="IPR052285">
    <property type="entry name" value="NEXT_complex_subunit"/>
</dbReference>
<keyword evidence="2 4" id="KW-0694">RNA-binding</keyword>
<keyword evidence="3" id="KW-0539">Nucleus</keyword>
<keyword evidence="8" id="KW-1185">Reference proteome</keyword>
<feature type="compositionally biased region" description="Basic and acidic residues" evidence="5">
    <location>
        <begin position="266"/>
        <end position="289"/>
    </location>
</feature>
<evidence type="ECO:0000256" key="1">
    <source>
        <dbReference type="ARBA" id="ARBA00004642"/>
    </source>
</evidence>
<dbReference type="GO" id="GO:0000381">
    <property type="term" value="P:regulation of alternative mRNA splicing, via spliceosome"/>
    <property type="evidence" value="ECO:0007669"/>
    <property type="project" value="TreeGrafter"/>
</dbReference>
<organism evidence="7 8">
    <name type="scientific">Clunio marinus</name>
    <dbReference type="NCBI Taxonomy" id="568069"/>
    <lineage>
        <taxon>Eukaryota</taxon>
        <taxon>Metazoa</taxon>
        <taxon>Ecdysozoa</taxon>
        <taxon>Arthropoda</taxon>
        <taxon>Hexapoda</taxon>
        <taxon>Insecta</taxon>
        <taxon>Pterygota</taxon>
        <taxon>Neoptera</taxon>
        <taxon>Endopterygota</taxon>
        <taxon>Diptera</taxon>
        <taxon>Nematocera</taxon>
        <taxon>Chironomoidea</taxon>
        <taxon>Chironomidae</taxon>
        <taxon>Clunio</taxon>
    </lineage>
</organism>
<dbReference type="SMART" id="SM00360">
    <property type="entry name" value="RRM"/>
    <property type="match status" value="1"/>
</dbReference>
<dbReference type="PANTHER" id="PTHR13798">
    <property type="entry name" value="RNA BINDING MOTIF RBM PROTEIN -RELATED"/>
    <property type="match status" value="1"/>
</dbReference>
<reference evidence="7 8" key="1">
    <citation type="submission" date="2015-04" db="EMBL/GenBank/DDBJ databases">
        <authorList>
            <person name="Syromyatnikov M.Y."/>
            <person name="Popov V.N."/>
        </authorList>
    </citation>
    <scope>NUCLEOTIDE SEQUENCE [LARGE SCALE GENOMIC DNA]</scope>
</reference>
<gene>
    <name evidence="7" type="primary">putative RNA-binding protein 7</name>
    <name evidence="7" type="ORF">CLUMA_CG007407</name>
</gene>
<dbReference type="InterPro" id="IPR012677">
    <property type="entry name" value="Nucleotide-bd_a/b_plait_sf"/>
</dbReference>
<feature type="non-terminal residue" evidence="7">
    <location>
        <position position="1"/>
    </location>
</feature>
<dbReference type="Gene3D" id="3.30.70.330">
    <property type="match status" value="1"/>
</dbReference>
<evidence type="ECO:0000256" key="2">
    <source>
        <dbReference type="ARBA" id="ARBA00022884"/>
    </source>
</evidence>
<dbReference type="PROSITE" id="PS50102">
    <property type="entry name" value="RRM"/>
    <property type="match status" value="1"/>
</dbReference>
<dbReference type="SUPFAM" id="SSF54928">
    <property type="entry name" value="RNA-binding domain, RBD"/>
    <property type="match status" value="1"/>
</dbReference>
<dbReference type="AlphaFoldDB" id="A0A1J1I0L9"/>
<dbReference type="OrthoDB" id="407442at2759"/>
<dbReference type="EMBL" id="CVRI01000038">
    <property type="protein sequence ID" value="CRK93880.1"/>
    <property type="molecule type" value="Genomic_DNA"/>
</dbReference>
<feature type="compositionally biased region" description="Polar residues" evidence="5">
    <location>
        <begin position="212"/>
        <end position="225"/>
    </location>
</feature>
<evidence type="ECO:0000256" key="5">
    <source>
        <dbReference type="SAM" id="MobiDB-lite"/>
    </source>
</evidence>
<dbReference type="GO" id="GO:0005654">
    <property type="term" value="C:nucleoplasm"/>
    <property type="evidence" value="ECO:0007669"/>
    <property type="project" value="UniProtKB-SubCell"/>
</dbReference>
<evidence type="ECO:0000256" key="3">
    <source>
        <dbReference type="ARBA" id="ARBA00023242"/>
    </source>
</evidence>
<evidence type="ECO:0000259" key="6">
    <source>
        <dbReference type="PROSITE" id="PS50102"/>
    </source>
</evidence>
<accession>A0A1J1I0L9</accession>
<feature type="compositionally biased region" description="Basic residues" evidence="5">
    <location>
        <begin position="290"/>
        <end position="299"/>
    </location>
</feature>
<feature type="region of interest" description="Disordered" evidence="5">
    <location>
        <begin position="212"/>
        <end position="299"/>
    </location>
</feature>
<feature type="domain" description="RRM" evidence="6">
    <location>
        <begin position="59"/>
        <end position="136"/>
    </location>
</feature>
<feature type="compositionally biased region" description="Basic residues" evidence="5">
    <location>
        <begin position="244"/>
        <end position="265"/>
    </location>
</feature>
<dbReference type="GO" id="GO:0003727">
    <property type="term" value="F:single-stranded RNA binding"/>
    <property type="evidence" value="ECO:0007669"/>
    <property type="project" value="TreeGrafter"/>
</dbReference>
<protein>
    <submittedName>
        <fullName evidence="7">CLUMA_CG007407, isoform A</fullName>
    </submittedName>
</protein>
<evidence type="ECO:0000256" key="4">
    <source>
        <dbReference type="PROSITE-ProRule" id="PRU00176"/>
    </source>
</evidence>
<proteinExistence type="predicted"/>
<name>A0A1J1I0L9_9DIPT</name>
<sequence length="299" mass="35217">YLNTPLGYVYKKKEIKHSIRAHLINVKENKLTEYLKHIFVQIYNSKMQGDDDNNDKDDRTLFVGGLHEKMNQDLLYELFFQAGPIERVAIPKEKDGKIKSYGFVTYKHLVSVDYALNIFAGTRLFGRELLIKNRNSNKNREFSQYKQSPSSVLIYGHNSMSPQTSLTPEMSPQIVQQHQQQLLHQQLIMMASGKNYSESFLNTAQLFAGSQGAQYTSTRPDISGSQREHYPDRNRYRREESRSNRAKPYRRSKSRSRSPPSHRSRDRSSPTDYHRNNHQDKSRRNDSRSNYHRWNHHHR</sequence>
<dbReference type="InterPro" id="IPR000504">
    <property type="entry name" value="RRM_dom"/>
</dbReference>
<dbReference type="Proteomes" id="UP000183832">
    <property type="component" value="Unassembled WGS sequence"/>
</dbReference>
<evidence type="ECO:0000313" key="7">
    <source>
        <dbReference type="EMBL" id="CRK93880.1"/>
    </source>
</evidence>